<dbReference type="OrthoDB" id="9813518at2"/>
<feature type="transmembrane region" description="Helical" evidence="1">
    <location>
        <begin position="129"/>
        <end position="146"/>
    </location>
</feature>
<name>C6DYV2_GEOSM</name>
<evidence type="ECO:0000259" key="2">
    <source>
        <dbReference type="Pfam" id="PF07885"/>
    </source>
</evidence>
<evidence type="ECO:0000313" key="3">
    <source>
        <dbReference type="EMBL" id="ACT16453.1"/>
    </source>
</evidence>
<dbReference type="EMBL" id="CP001661">
    <property type="protein sequence ID" value="ACT16453.1"/>
    <property type="molecule type" value="Genomic_DNA"/>
</dbReference>
<sequence>MFAFAAMNLMSICCLGIAAMVTAFMLPPWVATTFCVLMYIPLVSHVFICAADNDGDYRVPMALLVKVLSWVILVFAVTYWKAGLIVSGALEKISFVDALYFSVSTWTTLVFGELTPPASVRNITSIEALMGYVGLGLYLAVLGLWIEKRMESRKSVHDHNRLLSHRKGFLSSRRSKKRAQHLKRILFTRH</sequence>
<protein>
    <submittedName>
        <fullName evidence="3">Ion transport 2 domain protein</fullName>
    </submittedName>
</protein>
<feature type="domain" description="Potassium channel" evidence="2">
    <location>
        <begin position="72"/>
        <end position="147"/>
    </location>
</feature>
<dbReference type="STRING" id="443144.GM21_0372"/>
<feature type="transmembrane region" description="Helical" evidence="1">
    <location>
        <begin position="7"/>
        <end position="25"/>
    </location>
</feature>
<dbReference type="Pfam" id="PF07885">
    <property type="entry name" value="Ion_trans_2"/>
    <property type="match status" value="1"/>
</dbReference>
<dbReference type="KEGG" id="gem:GM21_0372"/>
<keyword evidence="1" id="KW-0472">Membrane</keyword>
<reference evidence="3" key="1">
    <citation type="submission" date="2009-07" db="EMBL/GenBank/DDBJ databases">
        <title>Complete sequence of Geobacter sp. M21.</title>
        <authorList>
            <consortium name="US DOE Joint Genome Institute"/>
            <person name="Lucas S."/>
            <person name="Copeland A."/>
            <person name="Lapidus A."/>
            <person name="Glavina del Rio T."/>
            <person name="Dalin E."/>
            <person name="Tice H."/>
            <person name="Bruce D."/>
            <person name="Goodwin L."/>
            <person name="Pitluck S."/>
            <person name="Saunders E."/>
            <person name="Brettin T."/>
            <person name="Detter J.C."/>
            <person name="Han C."/>
            <person name="Larimer F."/>
            <person name="Land M."/>
            <person name="Hauser L."/>
            <person name="Kyrpides N."/>
            <person name="Ovchinnikova G."/>
            <person name="Lovley D."/>
        </authorList>
    </citation>
    <scope>NUCLEOTIDE SEQUENCE [LARGE SCALE GENOMIC DNA]</scope>
    <source>
        <strain evidence="3">M21</strain>
    </source>
</reference>
<dbReference type="HOGENOM" id="CLU_1426138_0_0_7"/>
<dbReference type="AlphaFoldDB" id="C6DYV2"/>
<dbReference type="Gene3D" id="1.10.287.70">
    <property type="match status" value="1"/>
</dbReference>
<dbReference type="InterPro" id="IPR013099">
    <property type="entry name" value="K_chnl_dom"/>
</dbReference>
<feature type="transmembrane region" description="Helical" evidence="1">
    <location>
        <begin position="31"/>
        <end position="51"/>
    </location>
</feature>
<evidence type="ECO:0000256" key="1">
    <source>
        <dbReference type="SAM" id="Phobius"/>
    </source>
</evidence>
<keyword evidence="1" id="KW-0812">Transmembrane</keyword>
<dbReference type="SUPFAM" id="SSF81324">
    <property type="entry name" value="Voltage-gated potassium channels"/>
    <property type="match status" value="1"/>
</dbReference>
<feature type="transmembrane region" description="Helical" evidence="1">
    <location>
        <begin position="63"/>
        <end position="82"/>
    </location>
</feature>
<proteinExistence type="predicted"/>
<keyword evidence="1" id="KW-1133">Transmembrane helix</keyword>
<organism evidence="3">
    <name type="scientific">Geobacter sp. (strain M21)</name>
    <dbReference type="NCBI Taxonomy" id="443144"/>
    <lineage>
        <taxon>Bacteria</taxon>
        <taxon>Pseudomonadati</taxon>
        <taxon>Thermodesulfobacteriota</taxon>
        <taxon>Desulfuromonadia</taxon>
        <taxon>Geobacterales</taxon>
        <taxon>Geobacteraceae</taxon>
        <taxon>Geobacter</taxon>
    </lineage>
</organism>
<accession>C6DYV2</accession>
<gene>
    <name evidence="3" type="ordered locus">GM21_0372</name>
</gene>